<protein>
    <submittedName>
        <fullName evidence="1">Uncharacterized protein</fullName>
    </submittedName>
</protein>
<evidence type="ECO:0000313" key="1">
    <source>
        <dbReference type="EMBL" id="OFJ48049.1"/>
    </source>
</evidence>
<dbReference type="Proteomes" id="UP000092634">
    <property type="component" value="Unassembled WGS sequence"/>
</dbReference>
<comment type="caution">
    <text evidence="1">The sequence shown here is derived from an EMBL/GenBank/DDBJ whole genome shotgun (WGS) entry which is preliminary data.</text>
</comment>
<organism evidence="1 2">
    <name type="scientific">Janthinobacterium lividum</name>
    <dbReference type="NCBI Taxonomy" id="29581"/>
    <lineage>
        <taxon>Bacteria</taxon>
        <taxon>Pseudomonadati</taxon>
        <taxon>Pseudomonadota</taxon>
        <taxon>Betaproteobacteria</taxon>
        <taxon>Burkholderiales</taxon>
        <taxon>Oxalobacteraceae</taxon>
        <taxon>Janthinobacterium</taxon>
    </lineage>
</organism>
<accession>A0A1E8PR01</accession>
<sequence length="67" mass="7214">MLDGAWLKTAVLPGNAGSTQPRAKSHGAWLCAMQSLPRTLFQLAARACAGRVAISYFSNLLIQSMHQ</sequence>
<dbReference type="EMBL" id="MAQB02000001">
    <property type="protein sequence ID" value="OFJ48049.1"/>
    <property type="molecule type" value="Genomic_DNA"/>
</dbReference>
<gene>
    <name evidence="1" type="ORF">BA896_002705</name>
</gene>
<evidence type="ECO:0000313" key="2">
    <source>
        <dbReference type="Proteomes" id="UP000092634"/>
    </source>
</evidence>
<dbReference type="AlphaFoldDB" id="A0A1E8PR01"/>
<proteinExistence type="predicted"/>
<name>A0A1E8PR01_9BURK</name>
<reference evidence="1 2" key="1">
    <citation type="submission" date="2016-10" db="EMBL/GenBank/DDBJ databases">
        <title>Updated version of Genome Assembly of Janthinobacterium lividum ERGS5:01.</title>
        <authorList>
            <person name="Kumar R."/>
            <person name="Acharya V."/>
            <person name="Singh D."/>
        </authorList>
    </citation>
    <scope>NUCLEOTIDE SEQUENCE [LARGE SCALE GENOMIC DNA]</scope>
    <source>
        <strain evidence="1 2">ERGS5:01</strain>
    </source>
</reference>